<dbReference type="GO" id="GO:0003341">
    <property type="term" value="P:cilium movement"/>
    <property type="evidence" value="ECO:0007669"/>
    <property type="project" value="TreeGrafter"/>
</dbReference>
<organism evidence="6 7">
    <name type="scientific">Lottia gigantea</name>
    <name type="common">Giant owl limpet</name>
    <dbReference type="NCBI Taxonomy" id="225164"/>
    <lineage>
        <taxon>Eukaryota</taxon>
        <taxon>Metazoa</taxon>
        <taxon>Spiralia</taxon>
        <taxon>Lophotrochozoa</taxon>
        <taxon>Mollusca</taxon>
        <taxon>Gastropoda</taxon>
        <taxon>Patellogastropoda</taxon>
        <taxon>Lottioidea</taxon>
        <taxon>Lottiidae</taxon>
        <taxon>Lottia</taxon>
    </lineage>
</organism>
<dbReference type="InterPro" id="IPR052628">
    <property type="entry name" value="CFAP70"/>
</dbReference>
<dbReference type="PANTHER" id="PTHR44314:SF1">
    <property type="entry name" value="CILIA- AND FLAGELLA-ASSOCIATED PROTEIN 70"/>
    <property type="match status" value="1"/>
</dbReference>
<feature type="compositionally biased region" description="Basic and acidic residues" evidence="5">
    <location>
        <begin position="821"/>
        <end position="835"/>
    </location>
</feature>
<dbReference type="SUPFAM" id="SSF48452">
    <property type="entry name" value="TPR-like"/>
    <property type="match status" value="2"/>
</dbReference>
<evidence type="ECO:0000256" key="2">
    <source>
        <dbReference type="ARBA" id="ARBA00022803"/>
    </source>
</evidence>
<feature type="coiled-coil region" evidence="4">
    <location>
        <begin position="934"/>
        <end position="961"/>
    </location>
</feature>
<dbReference type="HOGENOM" id="CLU_009208_0_0_1"/>
<reference evidence="6 7" key="1">
    <citation type="journal article" date="2013" name="Nature">
        <title>Insights into bilaterian evolution from three spiralian genomes.</title>
        <authorList>
            <person name="Simakov O."/>
            <person name="Marletaz F."/>
            <person name="Cho S.J."/>
            <person name="Edsinger-Gonzales E."/>
            <person name="Havlak P."/>
            <person name="Hellsten U."/>
            <person name="Kuo D.H."/>
            <person name="Larsson T."/>
            <person name="Lv J."/>
            <person name="Arendt D."/>
            <person name="Savage R."/>
            <person name="Osoegawa K."/>
            <person name="de Jong P."/>
            <person name="Grimwood J."/>
            <person name="Chapman J.A."/>
            <person name="Shapiro H."/>
            <person name="Aerts A."/>
            <person name="Otillar R.P."/>
            <person name="Terry A.Y."/>
            <person name="Boore J.L."/>
            <person name="Grigoriev I.V."/>
            <person name="Lindberg D.R."/>
            <person name="Seaver E.C."/>
            <person name="Weisblat D.A."/>
            <person name="Putnam N.H."/>
            <person name="Rokhsar D.S."/>
        </authorList>
    </citation>
    <scope>NUCLEOTIDE SEQUENCE [LARGE SCALE GENOMIC DNA]</scope>
</reference>
<dbReference type="PROSITE" id="PS50005">
    <property type="entry name" value="TPR"/>
    <property type="match status" value="1"/>
</dbReference>
<evidence type="ECO:0000313" key="6">
    <source>
        <dbReference type="EMBL" id="ESO85468.1"/>
    </source>
</evidence>
<evidence type="ECO:0000256" key="4">
    <source>
        <dbReference type="SAM" id="Coils"/>
    </source>
</evidence>
<dbReference type="GeneID" id="20248008"/>
<dbReference type="GO" id="GO:0060271">
    <property type="term" value="P:cilium assembly"/>
    <property type="evidence" value="ECO:0007669"/>
    <property type="project" value="TreeGrafter"/>
</dbReference>
<dbReference type="SMART" id="SM00028">
    <property type="entry name" value="TPR"/>
    <property type="match status" value="9"/>
</dbReference>
<sequence length="1120" mass="125022">MQRAIYVREVKSMAEIEVPPVRAPEPITISVVAARNLRGQKGDAVSFVVKAEFGEKILGESQKIDSTGEGAAEINFNAVLNCCYDDPQALDEIAHKPVVLTIVEVLPKEKRQKEEKTYLLGQCTVDLLPLVRGETKANYTLIVNTLPGSPLENSDIPKAELDVNLSTQEPLLSDKHLKDGNLMKITIENLLSPPESWMLSGAQYYFAAALPIPVTADREAPVVFANGQLKPGSEKELPNKNKKWGSPGTAQGNSIFIPNSYIVNEPIEDEDGDYRAKDDREFRHIADAEKNRVAWTTERRCFLECTAAKSFQDEIAKNRLWPVEIMRLAQAPGAKGKKEDEGGINFHGIAFVNLAPLLYPGVKKIRGAYKVYPYSDHILHEKTKRRSGITDDAAKIAMNILHHNSSSPSPKKAAKDKEPEKKEIKKGTSQTLKSDTGSELDGQAPINAEGQMYVEARSFIMLEIELDHPLIPKRKPEELARKVAEYIPPRPMFPKRTDGAARAVEDYQGQVARVANLILDEFRVIYNDEDGTTDPNESMESKRQKLIYELNSSGKYFAFKEQLKHSVVKIVREKYLKTTNFDDRQELQTFLSELYVYLVDQMHVALGNVLEIEDQPPVPEPITDSVQLKHFAREAVMNEDYALAAKYYQERIAREKNNADHWYDYGTFNLHINSVTKAEECFKECISINQRHLSGLLMYGVVCNLLDRNEAAETFFEAATNVDPKCIRAWTMLGLFYYSIGNDIGAEMAYLEANKLNHAEAVSSVKVDGAVEKLDTEAPLDTDPTKDGELSGEGGLSVPHSDGKTVSTPEGTTYSAKSSHKGLDKRASSTKKSEKIGSALKTKGPESALSVSRPPSQQKVVSQRGTPLLTDDVVDDPPSREPTPLPSCSIYMQTVDWLLEAKAVSFAERALAHELLLPCTDMIQGPSIDYHIALARLNIQKRKFTEAAESLTKALEMEQQNPDGWSLMGHVKFLTGDTQSARDCYERTTSFIGDAIEMHSIYLRLASIYLQESKYQDAKNTFLMACRKNPSCISWLGVGIACYRLGELVEAEDALSEANILNNSDPEVWGYLSLVCLKTARQLEAEQAYKYAVKLNLHDENLLNEIHDLQKEVGFGNPQF</sequence>
<evidence type="ECO:0008006" key="8">
    <source>
        <dbReference type="Google" id="ProtNLM"/>
    </source>
</evidence>
<gene>
    <name evidence="6" type="ORF">LOTGIDRAFT_229452</name>
</gene>
<protein>
    <recommendedName>
        <fullName evidence="8">Cilia- and flagella-associated protein 70</fullName>
    </recommendedName>
</protein>
<feature type="region of interest" description="Disordered" evidence="5">
    <location>
        <begin position="775"/>
        <end position="887"/>
    </location>
</feature>
<evidence type="ECO:0000256" key="5">
    <source>
        <dbReference type="SAM" id="MobiDB-lite"/>
    </source>
</evidence>
<dbReference type="OrthoDB" id="10262375at2759"/>
<dbReference type="STRING" id="225164.V3Z485"/>
<keyword evidence="2 3" id="KW-0802">TPR repeat</keyword>
<feature type="compositionally biased region" description="Polar residues" evidence="5">
    <location>
        <begin position="804"/>
        <end position="817"/>
    </location>
</feature>
<dbReference type="RefSeq" id="XP_009063714.1">
    <property type="nucleotide sequence ID" value="XM_009065466.1"/>
</dbReference>
<dbReference type="KEGG" id="lgi:LOTGIDRAFT_229452"/>
<keyword evidence="4" id="KW-0175">Coiled coil</keyword>
<feature type="compositionally biased region" description="Basic and acidic residues" evidence="5">
    <location>
        <begin position="413"/>
        <end position="426"/>
    </location>
</feature>
<keyword evidence="1" id="KW-0677">Repeat</keyword>
<dbReference type="Gene3D" id="1.25.40.10">
    <property type="entry name" value="Tetratricopeptide repeat domain"/>
    <property type="match status" value="2"/>
</dbReference>
<evidence type="ECO:0000256" key="3">
    <source>
        <dbReference type="PROSITE-ProRule" id="PRU00339"/>
    </source>
</evidence>
<feature type="compositionally biased region" description="Polar residues" evidence="5">
    <location>
        <begin position="427"/>
        <end position="437"/>
    </location>
</feature>
<evidence type="ECO:0000313" key="7">
    <source>
        <dbReference type="Proteomes" id="UP000030746"/>
    </source>
</evidence>
<feature type="region of interest" description="Disordered" evidence="5">
    <location>
        <begin position="400"/>
        <end position="443"/>
    </location>
</feature>
<feature type="compositionally biased region" description="Polar residues" evidence="5">
    <location>
        <begin position="849"/>
        <end position="865"/>
    </location>
</feature>
<dbReference type="OMA" id="MSDYHMQ"/>
<feature type="region of interest" description="Disordered" evidence="5">
    <location>
        <begin position="231"/>
        <end position="250"/>
    </location>
</feature>
<evidence type="ECO:0000256" key="1">
    <source>
        <dbReference type="ARBA" id="ARBA00022737"/>
    </source>
</evidence>
<dbReference type="Pfam" id="PF13432">
    <property type="entry name" value="TPR_16"/>
    <property type="match status" value="2"/>
</dbReference>
<dbReference type="PANTHER" id="PTHR44314">
    <property type="entry name" value="CILIA- AND FLAGELLA-ASSOCIATED PROTEIN 70"/>
    <property type="match status" value="1"/>
</dbReference>
<keyword evidence="7" id="KW-1185">Reference proteome</keyword>
<accession>V3Z485</accession>
<dbReference type="GO" id="GO:0070062">
    <property type="term" value="C:extracellular exosome"/>
    <property type="evidence" value="ECO:0007669"/>
    <property type="project" value="TreeGrafter"/>
</dbReference>
<dbReference type="GO" id="GO:0031514">
    <property type="term" value="C:motile cilium"/>
    <property type="evidence" value="ECO:0007669"/>
    <property type="project" value="TreeGrafter"/>
</dbReference>
<dbReference type="EMBL" id="KB203274">
    <property type="protein sequence ID" value="ESO85468.1"/>
    <property type="molecule type" value="Genomic_DNA"/>
</dbReference>
<dbReference type="AlphaFoldDB" id="V3Z485"/>
<dbReference type="Pfam" id="PF13181">
    <property type="entry name" value="TPR_8"/>
    <property type="match status" value="1"/>
</dbReference>
<name>V3Z485_LOTGI</name>
<dbReference type="InterPro" id="IPR011990">
    <property type="entry name" value="TPR-like_helical_dom_sf"/>
</dbReference>
<dbReference type="CTD" id="20248008"/>
<proteinExistence type="predicted"/>
<dbReference type="Proteomes" id="UP000030746">
    <property type="component" value="Unassembled WGS sequence"/>
</dbReference>
<dbReference type="InterPro" id="IPR019734">
    <property type="entry name" value="TPR_rpt"/>
</dbReference>
<feature type="repeat" description="TPR" evidence="3">
    <location>
        <begin position="999"/>
        <end position="1032"/>
    </location>
</feature>